<dbReference type="AlphaFoldDB" id="A0A4Q7UEL6"/>
<sequence length="66" mass="7078">MTTQLSATARAAGTSSCSATRATHDASTRISHQPAFFHIRFGEAKERTMQEYRPLSRAGQPPDGGA</sequence>
<feature type="region of interest" description="Disordered" evidence="1">
    <location>
        <begin position="47"/>
        <end position="66"/>
    </location>
</feature>
<accession>A0A4Q7UEL6</accession>
<feature type="region of interest" description="Disordered" evidence="1">
    <location>
        <begin position="1"/>
        <end position="31"/>
    </location>
</feature>
<evidence type="ECO:0000313" key="2">
    <source>
        <dbReference type="EMBL" id="RZT79665.1"/>
    </source>
</evidence>
<reference evidence="2 3" key="1">
    <citation type="submission" date="2019-02" db="EMBL/GenBank/DDBJ databases">
        <title>Sequencing the genomes of 1000 actinobacteria strains.</title>
        <authorList>
            <person name="Klenk H.-P."/>
        </authorList>
    </citation>
    <scope>NUCLEOTIDE SEQUENCE [LARGE SCALE GENOMIC DNA]</scope>
    <source>
        <strain evidence="2 3">DSM 45888</strain>
    </source>
</reference>
<keyword evidence="3" id="KW-1185">Reference proteome</keyword>
<comment type="caution">
    <text evidence="2">The sequence shown here is derived from an EMBL/GenBank/DDBJ whole genome shotgun (WGS) entry which is preliminary data.</text>
</comment>
<organism evidence="2 3">
    <name type="scientific">Micromonospora violae</name>
    <dbReference type="NCBI Taxonomy" id="1278207"/>
    <lineage>
        <taxon>Bacteria</taxon>
        <taxon>Bacillati</taxon>
        <taxon>Actinomycetota</taxon>
        <taxon>Actinomycetes</taxon>
        <taxon>Micromonosporales</taxon>
        <taxon>Micromonosporaceae</taxon>
        <taxon>Micromonospora</taxon>
    </lineage>
</organism>
<protein>
    <submittedName>
        <fullName evidence="2">Uncharacterized protein</fullName>
    </submittedName>
</protein>
<evidence type="ECO:0000256" key="1">
    <source>
        <dbReference type="SAM" id="MobiDB-lite"/>
    </source>
</evidence>
<name>A0A4Q7UEL6_9ACTN</name>
<evidence type="ECO:0000313" key="3">
    <source>
        <dbReference type="Proteomes" id="UP000293781"/>
    </source>
</evidence>
<gene>
    <name evidence="2" type="ORF">EV382_2889</name>
</gene>
<feature type="compositionally biased region" description="Polar residues" evidence="1">
    <location>
        <begin position="1"/>
        <end position="21"/>
    </location>
</feature>
<dbReference type="Proteomes" id="UP000293781">
    <property type="component" value="Unassembled WGS sequence"/>
</dbReference>
<dbReference type="EMBL" id="SHKK01000001">
    <property type="protein sequence ID" value="RZT79665.1"/>
    <property type="molecule type" value="Genomic_DNA"/>
</dbReference>
<proteinExistence type="predicted"/>